<dbReference type="PANTHER" id="PTHR43377:SF1">
    <property type="entry name" value="BILIVERDIN REDUCTASE A"/>
    <property type="match status" value="1"/>
</dbReference>
<evidence type="ECO:0000313" key="3">
    <source>
        <dbReference type="EMBL" id="MBB4267125.1"/>
    </source>
</evidence>
<dbReference type="InterPro" id="IPR000683">
    <property type="entry name" value="Gfo/Idh/MocA-like_OxRdtase_N"/>
</dbReference>
<dbReference type="InterPro" id="IPR048655">
    <property type="entry name" value="Irp3-like_C"/>
</dbReference>
<dbReference type="Pfam" id="PF01408">
    <property type="entry name" value="GFO_IDH_MocA"/>
    <property type="match status" value="1"/>
</dbReference>
<organism evidence="3 4">
    <name type="scientific">Roseospira visakhapatnamensis</name>
    <dbReference type="NCBI Taxonomy" id="390880"/>
    <lineage>
        <taxon>Bacteria</taxon>
        <taxon>Pseudomonadati</taxon>
        <taxon>Pseudomonadota</taxon>
        <taxon>Alphaproteobacteria</taxon>
        <taxon>Rhodospirillales</taxon>
        <taxon>Rhodospirillaceae</taxon>
        <taxon>Roseospira</taxon>
    </lineage>
</organism>
<evidence type="ECO:0000313" key="4">
    <source>
        <dbReference type="Proteomes" id="UP000554286"/>
    </source>
</evidence>
<protein>
    <submittedName>
        <fullName evidence="3">Thiazolinyl reductase component of yersiniabactin synthetase</fullName>
    </submittedName>
</protein>
<accession>A0A7W6WAF1</accession>
<reference evidence="3 4" key="1">
    <citation type="submission" date="2020-08" db="EMBL/GenBank/DDBJ databases">
        <title>Genome sequencing of Purple Non-Sulfur Bacteria from various extreme environments.</title>
        <authorList>
            <person name="Mayer M."/>
        </authorList>
    </citation>
    <scope>NUCLEOTIDE SEQUENCE [LARGE SCALE GENOMIC DNA]</scope>
    <source>
        <strain evidence="3 4">JA131</strain>
    </source>
</reference>
<dbReference type="Pfam" id="PF21390">
    <property type="entry name" value="Irp3-like_C"/>
    <property type="match status" value="1"/>
</dbReference>
<feature type="domain" description="Thiazolinyl imine reductase-like C-terminal" evidence="2">
    <location>
        <begin position="148"/>
        <end position="247"/>
    </location>
</feature>
<keyword evidence="4" id="KW-1185">Reference proteome</keyword>
<dbReference type="EMBL" id="JACIGK010000022">
    <property type="protein sequence ID" value="MBB4267125.1"/>
    <property type="molecule type" value="Genomic_DNA"/>
</dbReference>
<dbReference type="Proteomes" id="UP000554286">
    <property type="component" value="Unassembled WGS sequence"/>
</dbReference>
<name>A0A7W6WAF1_9PROT</name>
<gene>
    <name evidence="3" type="ORF">GGD89_002766</name>
</gene>
<feature type="domain" description="Gfo/Idh/MocA-like oxidoreductase N-terminal" evidence="1">
    <location>
        <begin position="7"/>
        <end position="123"/>
    </location>
</feature>
<evidence type="ECO:0000259" key="1">
    <source>
        <dbReference type="Pfam" id="PF01408"/>
    </source>
</evidence>
<dbReference type="GO" id="GO:0000166">
    <property type="term" value="F:nucleotide binding"/>
    <property type="evidence" value="ECO:0007669"/>
    <property type="project" value="InterPro"/>
</dbReference>
<proteinExistence type="predicted"/>
<dbReference type="RefSeq" id="WP_184046233.1">
    <property type="nucleotide sequence ID" value="NZ_JACIGK010000022.1"/>
</dbReference>
<dbReference type="InterPro" id="IPR010091">
    <property type="entry name" value="Thiazolinyl_imide_reductase"/>
</dbReference>
<dbReference type="Gene3D" id="3.40.50.720">
    <property type="entry name" value="NAD(P)-binding Rossmann-like Domain"/>
    <property type="match status" value="1"/>
</dbReference>
<sequence length="368" mass="40026">MISQKKKILIVGAKFGEVYLNAFLEDHPWIAPVGLVARGSPRARRLAHAHAVPQYTSVEDVPGPIDGACVVVRSAIVGGDGTRLAETLLARGVSVLQEHPVHPDDVQRLQDAAQGNGLSYRVNPFYRHARAPRTFIRAAREVQAQTGQAPVFARFMTSRQLLYSMLDLICLALAWNPATVSVRLSGKVGPFQGLLLEAADRRADLLLQTTMDRDDPDQHSLVMHSGQLLWPSGTLTHVATFGPVVWSPTLYMTGHLDDRMCLYQDAARIGLNAPTGRVLADAAACWSDAFERDGAEGVRCALEEWLHPGTTGDGTARAATSDPAYDLALSRLWHHVMHCAGPIAYEDHEPPVRVDCGRLGRAVTETAA</sequence>
<dbReference type="InterPro" id="IPR051450">
    <property type="entry name" value="Gfo/Idh/MocA_Oxidoreductases"/>
</dbReference>
<comment type="caution">
    <text evidence="3">The sequence shown here is derived from an EMBL/GenBank/DDBJ whole genome shotgun (WGS) entry which is preliminary data.</text>
</comment>
<dbReference type="AlphaFoldDB" id="A0A7W6WAF1"/>
<evidence type="ECO:0000259" key="2">
    <source>
        <dbReference type="Pfam" id="PF21390"/>
    </source>
</evidence>
<dbReference type="NCBIfam" id="TIGR01761">
    <property type="entry name" value="thiaz-red"/>
    <property type="match status" value="1"/>
</dbReference>
<dbReference type="InterPro" id="IPR036291">
    <property type="entry name" value="NAD(P)-bd_dom_sf"/>
</dbReference>
<dbReference type="PANTHER" id="PTHR43377">
    <property type="entry name" value="BILIVERDIN REDUCTASE A"/>
    <property type="match status" value="1"/>
</dbReference>
<dbReference type="SUPFAM" id="SSF51735">
    <property type="entry name" value="NAD(P)-binding Rossmann-fold domains"/>
    <property type="match status" value="1"/>
</dbReference>